<reference evidence="2 3" key="1">
    <citation type="submission" date="2020-10" db="EMBL/GenBank/DDBJ databases">
        <title>The Coptis chinensis genome and diversification of protoberbering-type alkaloids.</title>
        <authorList>
            <person name="Wang B."/>
            <person name="Shu S."/>
            <person name="Song C."/>
            <person name="Liu Y."/>
        </authorList>
    </citation>
    <scope>NUCLEOTIDE SEQUENCE [LARGE SCALE GENOMIC DNA]</scope>
    <source>
        <strain evidence="2">HL-2020</strain>
        <tissue evidence="2">Leaf</tissue>
    </source>
</reference>
<dbReference type="AlphaFoldDB" id="A0A835HBU8"/>
<dbReference type="GO" id="GO:0009451">
    <property type="term" value="P:RNA modification"/>
    <property type="evidence" value="ECO:0007669"/>
    <property type="project" value="InterPro"/>
</dbReference>
<sequence length="225" mass="25713">MVKNGLLYSDAFPGTSLVGLFGRYGNLDGAMKHFKEMPYRNLVTWNSRDFFLWASWVNKFRGWCLKLAQSFTPQLQFSCKYVQCADVFLGENVFEQIHVKDMVSWSIIIRAFAKSIYPGKTLDLFLTMPLLCDWLLGGAIHGHMIKMDFSRCDLFVCNILVDIPWAPCLHGFPCVALERFREMESVGIKLDRVAFIAVLSACRHGGLVEEGLELFGSWGHWFGYT</sequence>
<evidence type="ECO:0008006" key="4">
    <source>
        <dbReference type="Google" id="ProtNLM"/>
    </source>
</evidence>
<dbReference type="GO" id="GO:0003723">
    <property type="term" value="F:RNA binding"/>
    <property type="evidence" value="ECO:0007669"/>
    <property type="project" value="InterPro"/>
</dbReference>
<proteinExistence type="predicted"/>
<dbReference type="OrthoDB" id="185373at2759"/>
<gene>
    <name evidence="2" type="ORF">IFM89_000355</name>
</gene>
<accession>A0A835HBU8</accession>
<dbReference type="Gene3D" id="1.25.40.10">
    <property type="entry name" value="Tetratricopeptide repeat domain"/>
    <property type="match status" value="1"/>
</dbReference>
<dbReference type="PANTHER" id="PTHR47926:SF423">
    <property type="entry name" value="REPEAT-CONTAINING PROTEIN, PUTATIVE-RELATED"/>
    <property type="match status" value="1"/>
</dbReference>
<dbReference type="InterPro" id="IPR011990">
    <property type="entry name" value="TPR-like_helical_dom_sf"/>
</dbReference>
<organism evidence="2 3">
    <name type="scientific">Coptis chinensis</name>
    <dbReference type="NCBI Taxonomy" id="261450"/>
    <lineage>
        <taxon>Eukaryota</taxon>
        <taxon>Viridiplantae</taxon>
        <taxon>Streptophyta</taxon>
        <taxon>Embryophyta</taxon>
        <taxon>Tracheophyta</taxon>
        <taxon>Spermatophyta</taxon>
        <taxon>Magnoliopsida</taxon>
        <taxon>Ranunculales</taxon>
        <taxon>Ranunculaceae</taxon>
        <taxon>Coptidoideae</taxon>
        <taxon>Coptis</taxon>
    </lineage>
</organism>
<dbReference type="EMBL" id="JADFTS010000007">
    <property type="protein sequence ID" value="KAF9595437.1"/>
    <property type="molecule type" value="Genomic_DNA"/>
</dbReference>
<protein>
    <recommendedName>
        <fullName evidence="4">Pentatricopeptide repeat-containing protein</fullName>
    </recommendedName>
</protein>
<dbReference type="Proteomes" id="UP000631114">
    <property type="component" value="Unassembled WGS sequence"/>
</dbReference>
<dbReference type="PANTHER" id="PTHR47926">
    <property type="entry name" value="PENTATRICOPEPTIDE REPEAT-CONTAINING PROTEIN"/>
    <property type="match status" value="1"/>
</dbReference>
<dbReference type="InterPro" id="IPR002885">
    <property type="entry name" value="PPR_rpt"/>
</dbReference>
<name>A0A835HBU8_9MAGN</name>
<keyword evidence="1" id="KW-0677">Repeat</keyword>
<dbReference type="Pfam" id="PF01535">
    <property type="entry name" value="PPR"/>
    <property type="match status" value="3"/>
</dbReference>
<keyword evidence="3" id="KW-1185">Reference proteome</keyword>
<dbReference type="InterPro" id="IPR046960">
    <property type="entry name" value="PPR_At4g14850-like_plant"/>
</dbReference>
<comment type="caution">
    <text evidence="2">The sequence shown here is derived from an EMBL/GenBank/DDBJ whole genome shotgun (WGS) entry which is preliminary data.</text>
</comment>
<evidence type="ECO:0000256" key="1">
    <source>
        <dbReference type="ARBA" id="ARBA00022737"/>
    </source>
</evidence>
<evidence type="ECO:0000313" key="2">
    <source>
        <dbReference type="EMBL" id="KAF9595437.1"/>
    </source>
</evidence>
<evidence type="ECO:0000313" key="3">
    <source>
        <dbReference type="Proteomes" id="UP000631114"/>
    </source>
</evidence>